<protein>
    <submittedName>
        <fullName evidence="1">Uncharacterized protein</fullName>
    </submittedName>
</protein>
<proteinExistence type="predicted"/>
<dbReference type="AlphaFoldDB" id="A0A2P2KH33"/>
<sequence>MNKRIAYCNFYQNQISFG</sequence>
<reference evidence="1" key="1">
    <citation type="submission" date="2018-02" db="EMBL/GenBank/DDBJ databases">
        <title>Rhizophora mucronata_Transcriptome.</title>
        <authorList>
            <person name="Meera S.P."/>
            <person name="Sreeshan A."/>
            <person name="Augustine A."/>
        </authorList>
    </citation>
    <scope>NUCLEOTIDE SEQUENCE</scope>
    <source>
        <tissue evidence="1">Leaf</tissue>
    </source>
</reference>
<dbReference type="EMBL" id="GGEC01024539">
    <property type="protein sequence ID" value="MBX05023.1"/>
    <property type="molecule type" value="Transcribed_RNA"/>
</dbReference>
<name>A0A2P2KH33_RHIMU</name>
<accession>A0A2P2KH33</accession>
<organism evidence="1">
    <name type="scientific">Rhizophora mucronata</name>
    <name type="common">Asiatic mangrove</name>
    <dbReference type="NCBI Taxonomy" id="61149"/>
    <lineage>
        <taxon>Eukaryota</taxon>
        <taxon>Viridiplantae</taxon>
        <taxon>Streptophyta</taxon>
        <taxon>Embryophyta</taxon>
        <taxon>Tracheophyta</taxon>
        <taxon>Spermatophyta</taxon>
        <taxon>Magnoliopsida</taxon>
        <taxon>eudicotyledons</taxon>
        <taxon>Gunneridae</taxon>
        <taxon>Pentapetalae</taxon>
        <taxon>rosids</taxon>
        <taxon>fabids</taxon>
        <taxon>Malpighiales</taxon>
        <taxon>Rhizophoraceae</taxon>
        <taxon>Rhizophora</taxon>
    </lineage>
</organism>
<evidence type="ECO:0000313" key="1">
    <source>
        <dbReference type="EMBL" id="MBX05023.1"/>
    </source>
</evidence>